<gene>
    <name evidence="7" type="ORF">QBZ16_002228</name>
</gene>
<dbReference type="Gene3D" id="3.40.640.10">
    <property type="entry name" value="Type I PLP-dependent aspartate aminotransferase-like (Major domain)"/>
    <property type="match status" value="1"/>
</dbReference>
<dbReference type="InterPro" id="IPR036390">
    <property type="entry name" value="WH_DNA-bd_sf"/>
</dbReference>
<dbReference type="InterPro" id="IPR059120">
    <property type="entry name" value="Cullin-like_AB"/>
</dbReference>
<dbReference type="GO" id="GO:0070979">
    <property type="term" value="P:protein K11-linked ubiquitination"/>
    <property type="evidence" value="ECO:0007669"/>
    <property type="project" value="TreeGrafter"/>
</dbReference>
<dbReference type="Pfam" id="PF26557">
    <property type="entry name" value="Cullin_AB"/>
    <property type="match status" value="1"/>
</dbReference>
<proteinExistence type="inferred from homology"/>
<keyword evidence="3" id="KW-0498">Mitosis</keyword>
<dbReference type="Pfam" id="PF00266">
    <property type="entry name" value="Aminotran_5"/>
    <property type="match status" value="1"/>
</dbReference>
<dbReference type="InterPro" id="IPR015424">
    <property type="entry name" value="PyrdxlP-dep_Trfase"/>
</dbReference>
<dbReference type="GO" id="GO:0031625">
    <property type="term" value="F:ubiquitin protein ligase binding"/>
    <property type="evidence" value="ECO:0007669"/>
    <property type="project" value="InterPro"/>
</dbReference>
<dbReference type="PANTHER" id="PTHR45957:SF1">
    <property type="entry name" value="ANAPHASE-PROMOTING COMPLEX SUBUNIT 2"/>
    <property type="match status" value="1"/>
</dbReference>
<dbReference type="InterPro" id="IPR044554">
    <property type="entry name" value="ANAPC2"/>
</dbReference>
<organism evidence="7 8">
    <name type="scientific">Prototheca wickerhamii</name>
    <dbReference type="NCBI Taxonomy" id="3111"/>
    <lineage>
        <taxon>Eukaryota</taxon>
        <taxon>Viridiplantae</taxon>
        <taxon>Chlorophyta</taxon>
        <taxon>core chlorophytes</taxon>
        <taxon>Trebouxiophyceae</taxon>
        <taxon>Chlorellales</taxon>
        <taxon>Chlorellaceae</taxon>
        <taxon>Prototheca</taxon>
    </lineage>
</organism>
<keyword evidence="4" id="KW-0131">Cell cycle</keyword>
<evidence type="ECO:0000313" key="8">
    <source>
        <dbReference type="Proteomes" id="UP001255856"/>
    </source>
</evidence>
<dbReference type="GO" id="GO:0007091">
    <property type="term" value="P:metaphase/anaphase transition of mitotic cell cycle"/>
    <property type="evidence" value="ECO:0007669"/>
    <property type="project" value="TreeGrafter"/>
</dbReference>
<evidence type="ECO:0000256" key="5">
    <source>
        <dbReference type="PROSITE-ProRule" id="PRU00330"/>
    </source>
</evidence>
<sequence length="1044" mass="111265">MALSTVLAVSPHSVGRWMAGVPDWEEALRQRTLASCGVTAQDYICVLTSGATAALRLAGELVPWAPGAAFAWLQDNHNSVLGIRQLAARAGAATYVMGELDDVRSLRDVGESATAIPSPDGPRGSLGLFAFPMESNFDGRRYGLEAIEAAKQQLGALDGRNWLVLLDAAKGAASGPPNLAKYPADLVAMSYYKLFGYPTGLGALLIRRDSLACLTGKSYYGGGSVTLSLHDRLVHRQREAPAGLEDGTPPFLAFPSALAGFDFVDRVGGWEAVRQHSAGVAARLARRLAAARHANGRPLCRLHGAWHEVLGDELHSASDQGSIAKQGPTVCFSVCDAAGRPVGYREVEQLACLHGIVLRSGAMCNPGACSRALGLSGEEMEAHHRAGHVCWDGRDVIDGKATGAVRASFGYGSRLRDADAIADFLERFFLSAPDAERAASCAGHPFPGPSSGPLVLSSITLYPIKSCRGLTVSSWPLGPSGLLHDRRFSIADSGGRALTPKICPAVSHVQPLIDWRAGTMSLRCVSDGGILAPDSPAVALDSCAHSTALTDWLAGVLGRQVTLAAKHLDPHSGKLRTCPAVLEQLAQLLFEVFKQMLSAMAGDPDEVRRFAAEAAVSAALAHVDDYLQAGAEGDVLSGWLQEAMEYTAGSVLAPVRAAIQDYLRTRRDAIRCIVELLTGDSEEAEAAGILEELELNADAEAAKTAGKAAAGDAVSQLVDIWGSKELFVTEYRRMLGERLLAKVDYDCDRDLRTLELLKLRFGEGALLGAEIMLKDMADSKRINSSIQKKLDSADPVAGAPKIAATMVSELFWPANVLKGDAALQRCDGAKALKFPSDVQSWLDGYGRAYHQLKTPRKLVWWPSQGHVELCLQVGPDTLEITVDPVVATTVLAFRRRASLSQAELARATGLPAEVAAQAAHFWVLRGVLLEEPGPEPGRGLYRRATSLAGAPSTAAAAADEDMAASQEPDDDPSLALMASFEPFIIGMLANFNALTLDRIHNMLKMFASDPPFDRPVQELSAYLSHMVAQGKVEADGANTYRRKA</sequence>
<dbReference type="Gene3D" id="3.30.230.130">
    <property type="entry name" value="Cullin, Chain C, Domain 2"/>
    <property type="match status" value="1"/>
</dbReference>
<dbReference type="InterPro" id="IPR016158">
    <property type="entry name" value="Cullin_homology"/>
</dbReference>
<dbReference type="SUPFAM" id="SSF53383">
    <property type="entry name" value="PLP-dependent transferases"/>
    <property type="match status" value="1"/>
</dbReference>
<dbReference type="PROSITE" id="PS50069">
    <property type="entry name" value="CULLIN_2"/>
    <property type="match status" value="1"/>
</dbReference>
<evidence type="ECO:0000256" key="1">
    <source>
        <dbReference type="ARBA" id="ARBA00016068"/>
    </source>
</evidence>
<dbReference type="AlphaFoldDB" id="A0AAD9MMK4"/>
<dbReference type="Pfam" id="PF08672">
    <property type="entry name" value="ANAPC2"/>
    <property type="match status" value="1"/>
</dbReference>
<dbReference type="SMART" id="SM00182">
    <property type="entry name" value="CULLIN"/>
    <property type="match status" value="1"/>
</dbReference>
<dbReference type="Proteomes" id="UP001255856">
    <property type="component" value="Unassembled WGS sequence"/>
</dbReference>
<protein>
    <recommendedName>
        <fullName evidence="1">Anaphase-promoting complex subunit 2</fullName>
    </recommendedName>
</protein>
<dbReference type="InterPro" id="IPR015422">
    <property type="entry name" value="PyrdxlP-dep_Trfase_small"/>
</dbReference>
<accession>A0AAD9MMK4</accession>
<dbReference type="InterPro" id="IPR036388">
    <property type="entry name" value="WH-like_DNA-bd_sf"/>
</dbReference>
<dbReference type="InterPro" id="IPR000192">
    <property type="entry name" value="Aminotrans_V_dom"/>
</dbReference>
<comment type="caution">
    <text evidence="7">The sequence shown here is derived from an EMBL/GenBank/DDBJ whole genome shotgun (WGS) entry which is preliminary data.</text>
</comment>
<evidence type="ECO:0000256" key="2">
    <source>
        <dbReference type="ARBA" id="ARBA00022618"/>
    </source>
</evidence>
<evidence type="ECO:0000259" key="6">
    <source>
        <dbReference type="PROSITE" id="PS50069"/>
    </source>
</evidence>
<dbReference type="GO" id="GO:0051301">
    <property type="term" value="P:cell division"/>
    <property type="evidence" value="ECO:0007669"/>
    <property type="project" value="UniProtKB-KW"/>
</dbReference>
<dbReference type="SUPFAM" id="SSF75632">
    <property type="entry name" value="Cullin homology domain"/>
    <property type="match status" value="1"/>
</dbReference>
<dbReference type="PANTHER" id="PTHR45957">
    <property type="entry name" value="ANAPHASE-PROMOTING COMPLEX SUBUNIT 2"/>
    <property type="match status" value="1"/>
</dbReference>
<dbReference type="EMBL" id="JASFZW010000002">
    <property type="protein sequence ID" value="KAK2079833.1"/>
    <property type="molecule type" value="Genomic_DNA"/>
</dbReference>
<dbReference type="SUPFAM" id="SSF46785">
    <property type="entry name" value="Winged helix' DNA-binding domain"/>
    <property type="match status" value="1"/>
</dbReference>
<keyword evidence="2" id="KW-0132">Cell division</keyword>
<keyword evidence="8" id="KW-1185">Reference proteome</keyword>
<dbReference type="Gene3D" id="1.10.10.10">
    <property type="entry name" value="Winged helix-like DNA-binding domain superfamily/Winged helix DNA-binding domain"/>
    <property type="match status" value="1"/>
</dbReference>
<evidence type="ECO:0000256" key="4">
    <source>
        <dbReference type="ARBA" id="ARBA00023306"/>
    </source>
</evidence>
<dbReference type="SUPFAM" id="SSF141673">
    <property type="entry name" value="MOSC N-terminal domain-like"/>
    <property type="match status" value="1"/>
</dbReference>
<dbReference type="Pfam" id="PF03476">
    <property type="entry name" value="MOSC_N"/>
    <property type="match status" value="1"/>
</dbReference>
<comment type="similarity">
    <text evidence="5">Belongs to the cullin family.</text>
</comment>
<dbReference type="InterPro" id="IPR015421">
    <property type="entry name" value="PyrdxlP-dep_Trfase_major"/>
</dbReference>
<dbReference type="InterPro" id="IPR014786">
    <property type="entry name" value="ANAPC2_C"/>
</dbReference>
<dbReference type="Gene3D" id="3.90.1150.10">
    <property type="entry name" value="Aspartate Aminotransferase, domain 1"/>
    <property type="match status" value="1"/>
</dbReference>
<evidence type="ECO:0000256" key="3">
    <source>
        <dbReference type="ARBA" id="ARBA00022776"/>
    </source>
</evidence>
<dbReference type="SMART" id="SM01013">
    <property type="entry name" value="APC2"/>
    <property type="match status" value="1"/>
</dbReference>
<evidence type="ECO:0000313" key="7">
    <source>
        <dbReference type="EMBL" id="KAK2079833.1"/>
    </source>
</evidence>
<reference evidence="7" key="1">
    <citation type="submission" date="2021-01" db="EMBL/GenBank/DDBJ databases">
        <authorList>
            <person name="Eckstrom K.M.E."/>
        </authorList>
    </citation>
    <scope>NUCLEOTIDE SEQUENCE</scope>
    <source>
        <strain evidence="7">UVCC 0001</strain>
    </source>
</reference>
<feature type="domain" description="Cullin family profile" evidence="6">
    <location>
        <begin position="682"/>
        <end position="923"/>
    </location>
</feature>
<dbReference type="GO" id="GO:0005680">
    <property type="term" value="C:anaphase-promoting complex"/>
    <property type="evidence" value="ECO:0007669"/>
    <property type="project" value="TreeGrafter"/>
</dbReference>
<dbReference type="InterPro" id="IPR005303">
    <property type="entry name" value="MOCOS_middle"/>
</dbReference>
<dbReference type="Gene3D" id="1.20.1310.10">
    <property type="entry name" value="Cullin Repeats"/>
    <property type="match status" value="1"/>
</dbReference>
<name>A0AAD9MMK4_PROWI</name>
<dbReference type="InterPro" id="IPR036317">
    <property type="entry name" value="Cullin_homology_sf"/>
</dbReference>
<dbReference type="GO" id="GO:0006511">
    <property type="term" value="P:ubiquitin-dependent protein catabolic process"/>
    <property type="evidence" value="ECO:0007669"/>
    <property type="project" value="InterPro"/>
</dbReference>